<dbReference type="PaxDb" id="73239-Q7RPW1"/>
<keyword evidence="1" id="KW-1133">Transmembrane helix</keyword>
<protein>
    <submittedName>
        <fullName evidence="2">Uncharacterized protein</fullName>
    </submittedName>
</protein>
<proteinExistence type="predicted"/>
<dbReference type="STRING" id="73239.Q7RPW1"/>
<name>Q7RPW1_PLAYO</name>
<dbReference type="InParanoid" id="Q7RPW1"/>
<keyword evidence="1" id="KW-0812">Transmembrane</keyword>
<dbReference type="SUPFAM" id="SSF50729">
    <property type="entry name" value="PH domain-like"/>
    <property type="match status" value="1"/>
</dbReference>
<evidence type="ECO:0000313" key="2">
    <source>
        <dbReference type="EMBL" id="EAA20647.1"/>
    </source>
</evidence>
<reference evidence="2 3" key="1">
    <citation type="journal article" date="2002" name="Nature">
        <title>Genome sequence and comparative analysis of the model rodent malaria parasite Plasmodium yoelii yoelii.</title>
        <authorList>
            <person name="Carlton J.M."/>
            <person name="Angiuoli S.V."/>
            <person name="Suh B.B."/>
            <person name="Kooij T.W."/>
            <person name="Pertea M."/>
            <person name="Silva J.C."/>
            <person name="Ermolaeva M.D."/>
            <person name="Allen J.E."/>
            <person name="Selengut J.D."/>
            <person name="Koo H.L."/>
            <person name="Peterson J.D."/>
            <person name="Pop M."/>
            <person name="Kosack D.S."/>
            <person name="Shumway M.F."/>
            <person name="Bidwell S.L."/>
            <person name="Shallom S.J."/>
            <person name="van Aken S.E."/>
            <person name="Riedmuller S.B."/>
            <person name="Feldblyum T.V."/>
            <person name="Cho J.K."/>
            <person name="Quackenbush J."/>
            <person name="Sedegah M."/>
            <person name="Shoaibi A."/>
            <person name="Cummings L.M."/>
            <person name="Florens L."/>
            <person name="Yates J.R."/>
            <person name="Raine J.D."/>
            <person name="Sinden R.E."/>
            <person name="Harris M.A."/>
            <person name="Cunningham D.A."/>
            <person name="Preiser P.R."/>
            <person name="Bergman L.W."/>
            <person name="Vaidya A.B."/>
            <person name="van Lin L.H."/>
            <person name="Janse C.J."/>
            <person name="Waters A.P."/>
            <person name="Smith H.O."/>
            <person name="White O.R."/>
            <person name="Salzberg S.L."/>
            <person name="Venter J.C."/>
            <person name="Fraser C.M."/>
            <person name="Hoffman S.L."/>
            <person name="Gardner M.J."/>
            <person name="Carucci D.J."/>
        </authorList>
    </citation>
    <scope>NUCLEOTIDE SEQUENCE [LARGE SCALE GENOMIC DNA]</scope>
    <source>
        <strain evidence="2 3">17XNL</strain>
    </source>
</reference>
<feature type="transmembrane region" description="Helical" evidence="1">
    <location>
        <begin position="48"/>
        <end position="71"/>
    </location>
</feature>
<organism evidence="2 3">
    <name type="scientific">Plasmodium yoelii yoelii</name>
    <dbReference type="NCBI Taxonomy" id="73239"/>
    <lineage>
        <taxon>Eukaryota</taxon>
        <taxon>Sar</taxon>
        <taxon>Alveolata</taxon>
        <taxon>Apicomplexa</taxon>
        <taxon>Aconoidasida</taxon>
        <taxon>Haemosporida</taxon>
        <taxon>Plasmodiidae</taxon>
        <taxon>Plasmodium</taxon>
        <taxon>Plasmodium (Vinckeia)</taxon>
    </lineage>
</organism>
<keyword evidence="1" id="KW-0472">Membrane</keyword>
<dbReference type="Proteomes" id="UP000008553">
    <property type="component" value="Unassembled WGS sequence"/>
</dbReference>
<dbReference type="AlphaFoldDB" id="Q7RPW1"/>
<dbReference type="Gene3D" id="2.30.29.30">
    <property type="entry name" value="Pleckstrin-homology domain (PH domain)/Phosphotyrosine-binding domain (PTB)"/>
    <property type="match status" value="1"/>
</dbReference>
<keyword evidence="3" id="KW-1185">Reference proteome</keyword>
<comment type="caution">
    <text evidence="2">The sequence shown here is derived from an EMBL/GenBank/DDBJ whole genome shotgun (WGS) entry which is preliminary data.</text>
</comment>
<sequence>MKNKENDKYRILCFQKGSGRLFLNTDIFEGFKIIPSKKLSALFNGRDIVYISISLFFYSSILYLSFFLIYLKTF</sequence>
<evidence type="ECO:0000256" key="1">
    <source>
        <dbReference type="SAM" id="Phobius"/>
    </source>
</evidence>
<accession>Q7RPW1</accession>
<evidence type="ECO:0000313" key="3">
    <source>
        <dbReference type="Proteomes" id="UP000008553"/>
    </source>
</evidence>
<dbReference type="InterPro" id="IPR011993">
    <property type="entry name" value="PH-like_dom_sf"/>
</dbReference>
<gene>
    <name evidence="2" type="ORF">PY01344</name>
</gene>
<dbReference type="EMBL" id="AABL01000353">
    <property type="protein sequence ID" value="EAA20647.1"/>
    <property type="molecule type" value="Genomic_DNA"/>
</dbReference>